<sequence length="493" mass="55905">MELQKTRKPKAKSQGKDTTSVFRAKPPTNAHSVLPPLQLAELESRLEQLPTDFDELPCVSAEPDTPSRVSSVKKNEQDGSTEEDVSRETSSVPKPSEPEGTESKVDEIQSAESRLATHGEESDKTTHNHLCQELEEQLSQAENLHPSIYPTVHPISGESIEKFSGMIRIEPSAGKIYPVLSDPSLNCETQLLSEAQLEAIYHNQLYENTEAFVDIFIESAEFPQDGCISELLRLYKEACCEYDRSSTESVSRENVIKDCIAGVWTAETRTVTQEGKCGDQKFATGSAKYIVASLHKDRLTELGKLFKEDTRGRMDTELSWRIRTRSLAHQLQWQIIRINNAFMFDHRVSANSQPCFIEDGGQLTSRLVLHNALSNLFFHLRFPYLPSQFRESISSWITELCATLMKACTSQDQQFILCHLLRLTSPLDWAPKLLQSFLNVPVANSRIIIDHSLAMLHILLSPVKSRDNFLRRIKEYEKEESSWAIINEDYDEV</sequence>
<evidence type="ECO:0000256" key="1">
    <source>
        <dbReference type="SAM" id="MobiDB-lite"/>
    </source>
</evidence>
<feature type="compositionally biased region" description="Basic residues" evidence="1">
    <location>
        <begin position="1"/>
        <end position="13"/>
    </location>
</feature>
<proteinExistence type="predicted"/>
<organism evidence="2 3">
    <name type="scientific">Gnathostoma spinigerum</name>
    <dbReference type="NCBI Taxonomy" id="75299"/>
    <lineage>
        <taxon>Eukaryota</taxon>
        <taxon>Metazoa</taxon>
        <taxon>Ecdysozoa</taxon>
        <taxon>Nematoda</taxon>
        <taxon>Chromadorea</taxon>
        <taxon>Rhabditida</taxon>
        <taxon>Spirurina</taxon>
        <taxon>Gnathostomatomorpha</taxon>
        <taxon>Gnathostomatoidea</taxon>
        <taxon>Gnathostomatidae</taxon>
        <taxon>Gnathostoma</taxon>
    </lineage>
</organism>
<name>A0ABD6EZC0_9BILA</name>
<dbReference type="Proteomes" id="UP001608902">
    <property type="component" value="Unassembled WGS sequence"/>
</dbReference>
<accession>A0ABD6EZC0</accession>
<dbReference type="AlphaFoldDB" id="A0ABD6EZC0"/>
<feature type="region of interest" description="Disordered" evidence="1">
    <location>
        <begin position="1"/>
        <end position="107"/>
    </location>
</feature>
<protein>
    <submittedName>
        <fullName evidence="2">Uncharacterized protein</fullName>
    </submittedName>
</protein>
<evidence type="ECO:0000313" key="2">
    <source>
        <dbReference type="EMBL" id="MFH4981997.1"/>
    </source>
</evidence>
<dbReference type="EMBL" id="JBGFUD010008286">
    <property type="protein sequence ID" value="MFH4981997.1"/>
    <property type="molecule type" value="Genomic_DNA"/>
</dbReference>
<evidence type="ECO:0000313" key="3">
    <source>
        <dbReference type="Proteomes" id="UP001608902"/>
    </source>
</evidence>
<reference evidence="2 3" key="1">
    <citation type="submission" date="2024-08" db="EMBL/GenBank/DDBJ databases">
        <title>Gnathostoma spinigerum genome.</title>
        <authorList>
            <person name="Gonzalez-Bertolin B."/>
            <person name="Monzon S."/>
            <person name="Zaballos A."/>
            <person name="Jimenez P."/>
            <person name="Dekumyoy P."/>
            <person name="Varona S."/>
            <person name="Cuesta I."/>
            <person name="Sumanam S."/>
            <person name="Adisakwattana P."/>
            <person name="Gasser R.B."/>
            <person name="Hernandez-Gonzalez A."/>
            <person name="Young N.D."/>
            <person name="Perteguer M.J."/>
        </authorList>
    </citation>
    <scope>NUCLEOTIDE SEQUENCE [LARGE SCALE GENOMIC DNA]</scope>
    <source>
        <strain evidence="2">AL3</strain>
        <tissue evidence="2">Liver</tissue>
    </source>
</reference>
<dbReference type="InterPro" id="IPR051436">
    <property type="entry name" value="Autophagy-related_EPG5"/>
</dbReference>
<dbReference type="GO" id="GO:0006914">
    <property type="term" value="P:autophagy"/>
    <property type="evidence" value="ECO:0007669"/>
    <property type="project" value="UniProtKB-KW"/>
</dbReference>
<gene>
    <name evidence="2" type="ORF">AB6A40_008706</name>
</gene>
<dbReference type="PANTHER" id="PTHR31139:SF4">
    <property type="entry name" value="ECTOPIC P GRANULES PROTEIN 5 HOMOLOG"/>
    <property type="match status" value="1"/>
</dbReference>
<comment type="caution">
    <text evidence="2">The sequence shown here is derived from an EMBL/GenBank/DDBJ whole genome shotgun (WGS) entry which is preliminary data.</text>
</comment>
<dbReference type="PANTHER" id="PTHR31139">
    <property type="entry name" value="ECTOPIC P GRANULES PROTEIN 5 HOMOLOG"/>
    <property type="match status" value="1"/>
</dbReference>
<keyword evidence="3" id="KW-1185">Reference proteome</keyword>